<keyword evidence="2" id="KW-1185">Reference proteome</keyword>
<name>A0A9D3ZQ56_9ROSI</name>
<comment type="caution">
    <text evidence="1">The sequence shown here is derived from an EMBL/GenBank/DDBJ whole genome shotgun (WGS) entry which is preliminary data.</text>
</comment>
<organism evidence="1 2">
    <name type="scientific">Gossypium stocksii</name>
    <dbReference type="NCBI Taxonomy" id="47602"/>
    <lineage>
        <taxon>Eukaryota</taxon>
        <taxon>Viridiplantae</taxon>
        <taxon>Streptophyta</taxon>
        <taxon>Embryophyta</taxon>
        <taxon>Tracheophyta</taxon>
        <taxon>Spermatophyta</taxon>
        <taxon>Magnoliopsida</taxon>
        <taxon>eudicotyledons</taxon>
        <taxon>Gunneridae</taxon>
        <taxon>Pentapetalae</taxon>
        <taxon>rosids</taxon>
        <taxon>malvids</taxon>
        <taxon>Malvales</taxon>
        <taxon>Malvaceae</taxon>
        <taxon>Malvoideae</taxon>
        <taxon>Gossypium</taxon>
    </lineage>
</organism>
<protein>
    <submittedName>
        <fullName evidence="1">Uncharacterized protein</fullName>
    </submittedName>
</protein>
<proteinExistence type="predicted"/>
<dbReference type="Proteomes" id="UP000828251">
    <property type="component" value="Unassembled WGS sequence"/>
</dbReference>
<dbReference type="EMBL" id="JAIQCV010000010">
    <property type="protein sequence ID" value="KAH1056454.1"/>
    <property type="molecule type" value="Genomic_DNA"/>
</dbReference>
<accession>A0A9D3ZQ56</accession>
<reference evidence="1 2" key="1">
    <citation type="journal article" date="2021" name="Plant Biotechnol. J.">
        <title>Multi-omics assisted identification of the key and species-specific regulatory components of drought-tolerant mechanisms in Gossypium stocksii.</title>
        <authorList>
            <person name="Yu D."/>
            <person name="Ke L."/>
            <person name="Zhang D."/>
            <person name="Wu Y."/>
            <person name="Sun Y."/>
            <person name="Mei J."/>
            <person name="Sun J."/>
            <person name="Sun Y."/>
        </authorList>
    </citation>
    <scope>NUCLEOTIDE SEQUENCE [LARGE SCALE GENOMIC DNA]</scope>
    <source>
        <strain evidence="2">cv. E1</strain>
        <tissue evidence="1">Leaf</tissue>
    </source>
</reference>
<gene>
    <name evidence="1" type="ORF">J1N35_034519</name>
</gene>
<evidence type="ECO:0000313" key="2">
    <source>
        <dbReference type="Proteomes" id="UP000828251"/>
    </source>
</evidence>
<evidence type="ECO:0000313" key="1">
    <source>
        <dbReference type="EMBL" id="KAH1056454.1"/>
    </source>
</evidence>
<dbReference type="AlphaFoldDB" id="A0A9D3ZQ56"/>
<sequence>MMRNVFQYCLEGNSSNGWRPSDSEEVTHSVEYLRGEDGSQQVNLLVAPTDYRVITGIGIDQGSKDTSSRTNSIFRELNEAIDINSLVIKAHKKGKTTTKDSFLLTWKNSLDFYLEEDLANANMAPSIVNEDVNPTNNDVAPTDDMNQGAGYGFSPISLNMIAGSFAFANCVGGYSSSLKSLNMTAGSFSLANCVEGCSFSPANLNVPAGSFSLTNYVGGCGSLPASLNMIVRSFTLVNCFEGCGFSPTSLNMIVGSFALANCVRGCYSSPVSLNMTKILLKNIFIRRIRSHT</sequence>